<proteinExistence type="predicted"/>
<accession>A0ABW5NR81</accession>
<dbReference type="Proteomes" id="UP001597480">
    <property type="component" value="Unassembled WGS sequence"/>
</dbReference>
<evidence type="ECO:0000313" key="2">
    <source>
        <dbReference type="Proteomes" id="UP001597480"/>
    </source>
</evidence>
<organism evidence="1 2">
    <name type="scientific">Flavobacterium suzhouense</name>
    <dbReference type="NCBI Taxonomy" id="1529638"/>
    <lineage>
        <taxon>Bacteria</taxon>
        <taxon>Pseudomonadati</taxon>
        <taxon>Bacteroidota</taxon>
        <taxon>Flavobacteriia</taxon>
        <taxon>Flavobacteriales</taxon>
        <taxon>Flavobacteriaceae</taxon>
        <taxon>Flavobacterium</taxon>
    </lineage>
</organism>
<dbReference type="EMBL" id="JBHUMD010000007">
    <property type="protein sequence ID" value="MFD2601539.1"/>
    <property type="molecule type" value="Genomic_DNA"/>
</dbReference>
<sequence>MEQILLSFIVILFFNLKIYGQDQFRIVTIDSLENYYCIKIQKVDTKKTTLIYSSMNKYYRGNEIIKVGGIYKFSFVYKYKISKPELRYDSSMRETVATQQTTFKKNKKNKTYSAEELEGMYYVNDLR</sequence>
<name>A0ABW5NR81_9FLAO</name>
<protein>
    <submittedName>
        <fullName evidence="1">Uncharacterized protein</fullName>
    </submittedName>
</protein>
<reference evidence="2" key="1">
    <citation type="journal article" date="2019" name="Int. J. Syst. Evol. Microbiol.">
        <title>The Global Catalogue of Microorganisms (GCM) 10K type strain sequencing project: providing services to taxonomists for standard genome sequencing and annotation.</title>
        <authorList>
            <consortium name="The Broad Institute Genomics Platform"/>
            <consortium name="The Broad Institute Genome Sequencing Center for Infectious Disease"/>
            <person name="Wu L."/>
            <person name="Ma J."/>
        </authorList>
    </citation>
    <scope>NUCLEOTIDE SEQUENCE [LARGE SCALE GENOMIC DNA]</scope>
    <source>
        <strain evidence="2">KCTC 42107</strain>
    </source>
</reference>
<comment type="caution">
    <text evidence="1">The sequence shown here is derived from an EMBL/GenBank/DDBJ whole genome shotgun (WGS) entry which is preliminary data.</text>
</comment>
<gene>
    <name evidence="1" type="ORF">ACFSR3_05680</name>
</gene>
<dbReference type="RefSeq" id="WP_379820109.1">
    <property type="nucleotide sequence ID" value="NZ_JBHUMD010000007.1"/>
</dbReference>
<keyword evidence="2" id="KW-1185">Reference proteome</keyword>
<evidence type="ECO:0000313" key="1">
    <source>
        <dbReference type="EMBL" id="MFD2601539.1"/>
    </source>
</evidence>